<dbReference type="PANTHER" id="PTHR43377">
    <property type="entry name" value="BILIVERDIN REDUCTASE A"/>
    <property type="match status" value="1"/>
</dbReference>
<feature type="domain" description="GFO/IDH/MocA-like oxidoreductase" evidence="2">
    <location>
        <begin position="157"/>
        <end position="229"/>
    </location>
</feature>
<proteinExistence type="predicted"/>
<dbReference type="STRING" id="320771.Cflav_PD0702"/>
<dbReference type="InterPro" id="IPR051450">
    <property type="entry name" value="Gfo/Idh/MocA_Oxidoreductases"/>
</dbReference>
<dbReference type="EMBL" id="ABOX02000060">
    <property type="protein sequence ID" value="EEF57667.1"/>
    <property type="molecule type" value="Genomic_DNA"/>
</dbReference>
<dbReference type="InterPro" id="IPR000683">
    <property type="entry name" value="Gfo/Idh/MocA-like_OxRdtase_N"/>
</dbReference>
<dbReference type="GO" id="GO:0000166">
    <property type="term" value="F:nucleotide binding"/>
    <property type="evidence" value="ECO:0007669"/>
    <property type="project" value="InterPro"/>
</dbReference>
<gene>
    <name evidence="3" type="ORF">Cflav_PD0702</name>
</gene>
<accession>B9XR54</accession>
<feature type="domain" description="Gfo/Idh/MocA-like oxidoreductase N-terminal" evidence="1">
    <location>
        <begin position="5"/>
        <end position="124"/>
    </location>
</feature>
<dbReference type="OrthoDB" id="9815825at2"/>
<dbReference type="Gene3D" id="3.30.360.10">
    <property type="entry name" value="Dihydrodipicolinate Reductase, domain 2"/>
    <property type="match status" value="1"/>
</dbReference>
<dbReference type="AlphaFoldDB" id="B9XR54"/>
<protein>
    <submittedName>
        <fullName evidence="3">Oxidoreductase domain protein</fullName>
    </submittedName>
</protein>
<dbReference type="InterPro" id="IPR036291">
    <property type="entry name" value="NAD(P)-bd_dom_sf"/>
</dbReference>
<evidence type="ECO:0000259" key="2">
    <source>
        <dbReference type="Pfam" id="PF22725"/>
    </source>
</evidence>
<evidence type="ECO:0000313" key="3">
    <source>
        <dbReference type="EMBL" id="EEF57667.1"/>
    </source>
</evidence>
<dbReference type="RefSeq" id="WP_007418289.1">
    <property type="nucleotide sequence ID" value="NZ_ABOX02000060.1"/>
</dbReference>
<dbReference type="PANTHER" id="PTHR43377:SF1">
    <property type="entry name" value="BILIVERDIN REDUCTASE A"/>
    <property type="match status" value="1"/>
</dbReference>
<dbReference type="InterPro" id="IPR055170">
    <property type="entry name" value="GFO_IDH_MocA-like_dom"/>
</dbReference>
<dbReference type="SUPFAM" id="SSF51735">
    <property type="entry name" value="NAD(P)-binding Rossmann-fold domains"/>
    <property type="match status" value="1"/>
</dbReference>
<keyword evidence="4" id="KW-1185">Reference proteome</keyword>
<dbReference type="Pfam" id="PF01408">
    <property type="entry name" value="GFO_IDH_MocA"/>
    <property type="match status" value="1"/>
</dbReference>
<dbReference type="Pfam" id="PF22725">
    <property type="entry name" value="GFO_IDH_MocA_C3"/>
    <property type="match status" value="1"/>
</dbReference>
<organism evidence="3 4">
    <name type="scientific">Pedosphaera parvula (strain Ellin514)</name>
    <dbReference type="NCBI Taxonomy" id="320771"/>
    <lineage>
        <taxon>Bacteria</taxon>
        <taxon>Pseudomonadati</taxon>
        <taxon>Verrucomicrobiota</taxon>
        <taxon>Pedosphaerae</taxon>
        <taxon>Pedosphaerales</taxon>
        <taxon>Pedosphaeraceae</taxon>
        <taxon>Pedosphaera</taxon>
    </lineage>
</organism>
<dbReference type="Proteomes" id="UP000003688">
    <property type="component" value="Unassembled WGS sequence"/>
</dbReference>
<name>B9XR54_PEDPL</name>
<reference evidence="3 4" key="1">
    <citation type="journal article" date="2011" name="J. Bacteriol.">
        <title>Genome sequence of 'Pedosphaera parvula' Ellin514, an aerobic Verrucomicrobial isolate from pasture soil.</title>
        <authorList>
            <person name="Kant R."/>
            <person name="van Passel M.W."/>
            <person name="Sangwan P."/>
            <person name="Palva A."/>
            <person name="Lucas S."/>
            <person name="Copeland A."/>
            <person name="Lapidus A."/>
            <person name="Glavina Del Rio T."/>
            <person name="Dalin E."/>
            <person name="Tice H."/>
            <person name="Bruce D."/>
            <person name="Goodwin L."/>
            <person name="Pitluck S."/>
            <person name="Chertkov O."/>
            <person name="Larimer F.W."/>
            <person name="Land M.L."/>
            <person name="Hauser L."/>
            <person name="Brettin T.S."/>
            <person name="Detter J.C."/>
            <person name="Han S."/>
            <person name="de Vos W.M."/>
            <person name="Janssen P.H."/>
            <person name="Smidt H."/>
        </authorList>
    </citation>
    <scope>NUCLEOTIDE SEQUENCE [LARGE SCALE GENOMIC DNA]</scope>
    <source>
        <strain evidence="3 4">Ellin514</strain>
    </source>
</reference>
<dbReference type="SUPFAM" id="SSF55347">
    <property type="entry name" value="Glyceraldehyde-3-phosphate dehydrogenase-like, C-terminal domain"/>
    <property type="match status" value="1"/>
</dbReference>
<dbReference type="Gene3D" id="3.40.50.720">
    <property type="entry name" value="NAD(P)-binding Rossmann-like Domain"/>
    <property type="match status" value="1"/>
</dbReference>
<sequence length="343" mass="37384">MSQTIKVAVIGTGSLGKEHVRIYAELAKAGQVDLVGVYDSFPETAQKIAAKNGTRSFSSIAEAATASDALSLVTPTTTHFDLAKELLLQGKHVLVEKPMTDNAAQATELVQIAQQKNCVLQVGHVERFNPVFNYLETVATHPRFIETHRLSPYPARSTDIGVVLDLMIHDLDVVLAFVKSPVTSVDAVGIPVLSKSEDIANARLRFANGCVANLTASRVSPERMRKIRVFSGGAMTSYVSLDYRAQEGFIYRIAREGEEESSLLKKLLSAKDSTIVSEFGGKRIVREPVPIEKVEPLKVELQSFVNCVHARQEPVVSGKSAKQALDLAFEITRQIQEGIAKLG</sequence>
<evidence type="ECO:0000313" key="4">
    <source>
        <dbReference type="Proteomes" id="UP000003688"/>
    </source>
</evidence>
<evidence type="ECO:0000259" key="1">
    <source>
        <dbReference type="Pfam" id="PF01408"/>
    </source>
</evidence>
<comment type="caution">
    <text evidence="3">The sequence shown here is derived from an EMBL/GenBank/DDBJ whole genome shotgun (WGS) entry which is preliminary data.</text>
</comment>